<accession>A0ABQ3V5P1</accession>
<keyword evidence="2" id="KW-1185">Reference proteome</keyword>
<evidence type="ECO:0000313" key="1">
    <source>
        <dbReference type="EMBL" id="GHO60077.1"/>
    </source>
</evidence>
<reference evidence="1 2" key="1">
    <citation type="journal article" date="2021" name="Int. J. Syst. Evol. Microbiol.">
        <title>Reticulibacter mediterranei gen. nov., sp. nov., within the new family Reticulibacteraceae fam. nov., and Ktedonospora formicarum gen. nov., sp. nov., Ktedonobacter robiniae sp. nov., Dictyobacter formicarum sp. nov. and Dictyobacter arantiisoli sp. nov., belonging to the class Ktedonobacteria.</title>
        <authorList>
            <person name="Yabe S."/>
            <person name="Zheng Y."/>
            <person name="Wang C.M."/>
            <person name="Sakai Y."/>
            <person name="Abe K."/>
            <person name="Yokota A."/>
            <person name="Donadio S."/>
            <person name="Cavaletti L."/>
            <person name="Monciardini P."/>
        </authorList>
    </citation>
    <scope>NUCLEOTIDE SEQUENCE [LARGE SCALE GENOMIC DNA]</scope>
    <source>
        <strain evidence="1 2">SOSP1-30</strain>
    </source>
</reference>
<name>A0ABQ3V5P1_9CHLR</name>
<organism evidence="1 2">
    <name type="scientific">Ktedonobacter robiniae</name>
    <dbReference type="NCBI Taxonomy" id="2778365"/>
    <lineage>
        <taxon>Bacteria</taxon>
        <taxon>Bacillati</taxon>
        <taxon>Chloroflexota</taxon>
        <taxon>Ktedonobacteria</taxon>
        <taxon>Ktedonobacterales</taxon>
        <taxon>Ktedonobacteraceae</taxon>
        <taxon>Ktedonobacter</taxon>
    </lineage>
</organism>
<gene>
    <name evidence="1" type="ORF">KSB_85520</name>
</gene>
<proteinExistence type="predicted"/>
<evidence type="ECO:0000313" key="2">
    <source>
        <dbReference type="Proteomes" id="UP000654345"/>
    </source>
</evidence>
<sequence>MPLSPTATKRDPDQTTLIRADTVPMIRAVQVFPSGEVISVPLNPTATNCDPDQVTASSWRGEIEGKARE</sequence>
<dbReference type="Proteomes" id="UP000654345">
    <property type="component" value="Unassembled WGS sequence"/>
</dbReference>
<dbReference type="EMBL" id="BNJG01000004">
    <property type="protein sequence ID" value="GHO60077.1"/>
    <property type="molecule type" value="Genomic_DNA"/>
</dbReference>
<comment type="caution">
    <text evidence="1">The sequence shown here is derived from an EMBL/GenBank/DDBJ whole genome shotgun (WGS) entry which is preliminary data.</text>
</comment>
<protein>
    <submittedName>
        <fullName evidence="1">Uncharacterized protein</fullName>
    </submittedName>
</protein>